<dbReference type="InParanoid" id="A2F354"/>
<dbReference type="VEuPathDB" id="TrichDB:TVAGG3_0957050"/>
<proteinExistence type="predicted"/>
<reference evidence="1" key="1">
    <citation type="submission" date="2006-10" db="EMBL/GenBank/DDBJ databases">
        <authorList>
            <person name="Amadeo P."/>
            <person name="Zhao Q."/>
            <person name="Wortman J."/>
            <person name="Fraser-Liggett C."/>
            <person name="Carlton J."/>
        </authorList>
    </citation>
    <scope>NUCLEOTIDE SEQUENCE</scope>
    <source>
        <strain evidence="1">G3</strain>
    </source>
</reference>
<name>A2F354_TRIV3</name>
<reference evidence="1" key="2">
    <citation type="journal article" date="2007" name="Science">
        <title>Draft genome sequence of the sexually transmitted pathogen Trichomonas vaginalis.</title>
        <authorList>
            <person name="Carlton J.M."/>
            <person name="Hirt R.P."/>
            <person name="Silva J.C."/>
            <person name="Delcher A.L."/>
            <person name="Schatz M."/>
            <person name="Zhao Q."/>
            <person name="Wortman J.R."/>
            <person name="Bidwell S.L."/>
            <person name="Alsmark U.C.M."/>
            <person name="Besteiro S."/>
            <person name="Sicheritz-Ponten T."/>
            <person name="Noel C.J."/>
            <person name="Dacks J.B."/>
            <person name="Foster P.G."/>
            <person name="Simillion C."/>
            <person name="Van de Peer Y."/>
            <person name="Miranda-Saavedra D."/>
            <person name="Barton G.J."/>
            <person name="Westrop G.D."/>
            <person name="Mueller S."/>
            <person name="Dessi D."/>
            <person name="Fiori P.L."/>
            <person name="Ren Q."/>
            <person name="Paulsen I."/>
            <person name="Zhang H."/>
            <person name="Bastida-Corcuera F.D."/>
            <person name="Simoes-Barbosa A."/>
            <person name="Brown M.T."/>
            <person name="Hayes R.D."/>
            <person name="Mukherjee M."/>
            <person name="Okumura C.Y."/>
            <person name="Schneider R."/>
            <person name="Smith A.J."/>
            <person name="Vanacova S."/>
            <person name="Villalvazo M."/>
            <person name="Haas B.J."/>
            <person name="Pertea M."/>
            <person name="Feldblyum T.V."/>
            <person name="Utterback T.R."/>
            <person name="Shu C.L."/>
            <person name="Osoegawa K."/>
            <person name="de Jong P.J."/>
            <person name="Hrdy I."/>
            <person name="Horvathova L."/>
            <person name="Zubacova Z."/>
            <person name="Dolezal P."/>
            <person name="Malik S.B."/>
            <person name="Logsdon J.M. Jr."/>
            <person name="Henze K."/>
            <person name="Gupta A."/>
            <person name="Wang C.C."/>
            <person name="Dunne R.L."/>
            <person name="Upcroft J.A."/>
            <person name="Upcroft P."/>
            <person name="White O."/>
            <person name="Salzberg S.L."/>
            <person name="Tang P."/>
            <person name="Chiu C.-H."/>
            <person name="Lee Y.-S."/>
            <person name="Embley T.M."/>
            <person name="Coombs G.H."/>
            <person name="Mottram J.C."/>
            <person name="Tachezy J."/>
            <person name="Fraser-Liggett C.M."/>
            <person name="Johnson P.J."/>
        </authorList>
    </citation>
    <scope>NUCLEOTIDE SEQUENCE [LARGE SCALE GENOMIC DNA]</scope>
    <source>
        <strain evidence="1">G3</strain>
    </source>
</reference>
<organism evidence="1 2">
    <name type="scientific">Trichomonas vaginalis (strain ATCC PRA-98 / G3)</name>
    <dbReference type="NCBI Taxonomy" id="412133"/>
    <lineage>
        <taxon>Eukaryota</taxon>
        <taxon>Metamonada</taxon>
        <taxon>Parabasalia</taxon>
        <taxon>Trichomonadida</taxon>
        <taxon>Trichomonadidae</taxon>
        <taxon>Trichomonas</taxon>
    </lineage>
</organism>
<dbReference type="EMBL" id="DS113593">
    <property type="protein sequence ID" value="EAY00662.1"/>
    <property type="molecule type" value="Genomic_DNA"/>
</dbReference>
<keyword evidence="2" id="KW-1185">Reference proteome</keyword>
<dbReference type="Proteomes" id="UP000001542">
    <property type="component" value="Unassembled WGS sequence"/>
</dbReference>
<accession>A2F354</accession>
<evidence type="ECO:0000313" key="1">
    <source>
        <dbReference type="EMBL" id="EAY00662.1"/>
    </source>
</evidence>
<dbReference type="AlphaFoldDB" id="A2F354"/>
<protein>
    <submittedName>
        <fullName evidence="1">Uncharacterized protein</fullName>
    </submittedName>
</protein>
<sequence length="305" mass="35031">MQVRNFVNTVPSLNDKSIKIYYEHIFSQPFKIINGEYIYEYPKHWVDYNTGEKAIEIRQIKTIPAGRTIELYNFGIIRDNHQYDLQIYIDLDTGDDMTAFNKKIKSVLIEQLKSAGYPQPNEVDMFYSFETNSIEFRVNSNSKAGFIFDLKDKPLSGVDVVCAVGDEIENVYTNKNFQEITGINNDECFYRFAQFGAEQITLNDLLEYLPKSISIKNDGCLLTSISFNGVWSREAAIIKSSISEFAEDSILCLSNCLYSPPKHYSITNYVNKFNIKLVEPSSLKDIVLPDDRKDSIIIELILIAY</sequence>
<evidence type="ECO:0000313" key="2">
    <source>
        <dbReference type="Proteomes" id="UP000001542"/>
    </source>
</evidence>
<gene>
    <name evidence="1" type="ORF">TVAG_208540</name>
</gene>
<dbReference type="VEuPathDB" id="TrichDB:TVAG_208540"/>